<reference evidence="3" key="1">
    <citation type="thesis" date="2020" institute="ProQuest LLC" country="789 East Eisenhower Parkway, Ann Arbor, MI, USA">
        <title>Comparative Genomics and Chromosome Evolution.</title>
        <authorList>
            <person name="Mudd A.B."/>
        </authorList>
    </citation>
    <scope>NUCLEOTIDE SEQUENCE</scope>
    <source>
        <strain evidence="3">HN-11 Male</strain>
        <tissue evidence="3">Kidney and liver</tissue>
    </source>
</reference>
<feature type="non-terminal residue" evidence="3">
    <location>
        <position position="215"/>
    </location>
</feature>
<dbReference type="Proteomes" id="UP000770717">
    <property type="component" value="Unassembled WGS sequence"/>
</dbReference>
<accession>A0A8J6KNG2</accession>
<feature type="compositionally biased region" description="Polar residues" evidence="1">
    <location>
        <begin position="172"/>
        <end position="192"/>
    </location>
</feature>
<name>A0A8J6KNG2_ELECQ</name>
<sequence length="215" mass="23932">ETGECDKFGCTYEFLITNQTKYCFTAQGRSDFFPMTMDKSKEICITINETKGNSIYLYAVAISVSIVVILLLILSLYVIIRIIKAKPVLPLSLNNFAKVVQTQINLPSGQMTKYDQVSISPVDSPEEKTTPEEAEKNLIVSDEPDLGDSIDNGYHSSVGETEQKADEDQSGNEEPSSSRNYYRTESNDSSVVCMTEDHVKPVTNSFGYDKPHCPL</sequence>
<keyword evidence="2" id="KW-0812">Transmembrane</keyword>
<keyword evidence="4" id="KW-1185">Reference proteome</keyword>
<feature type="transmembrane region" description="Helical" evidence="2">
    <location>
        <begin position="55"/>
        <end position="80"/>
    </location>
</feature>
<gene>
    <name evidence="3" type="ORF">GDO78_001385</name>
</gene>
<evidence type="ECO:0000256" key="1">
    <source>
        <dbReference type="SAM" id="MobiDB-lite"/>
    </source>
</evidence>
<evidence type="ECO:0000313" key="3">
    <source>
        <dbReference type="EMBL" id="KAG9493444.1"/>
    </source>
</evidence>
<dbReference type="AlphaFoldDB" id="A0A8J6KNG2"/>
<keyword evidence="2" id="KW-0472">Membrane</keyword>
<organism evidence="3 4">
    <name type="scientific">Eleutherodactylus coqui</name>
    <name type="common">Puerto Rican coqui</name>
    <dbReference type="NCBI Taxonomy" id="57060"/>
    <lineage>
        <taxon>Eukaryota</taxon>
        <taxon>Metazoa</taxon>
        <taxon>Chordata</taxon>
        <taxon>Craniata</taxon>
        <taxon>Vertebrata</taxon>
        <taxon>Euteleostomi</taxon>
        <taxon>Amphibia</taxon>
        <taxon>Batrachia</taxon>
        <taxon>Anura</taxon>
        <taxon>Neobatrachia</taxon>
        <taxon>Hyloidea</taxon>
        <taxon>Eleutherodactylidae</taxon>
        <taxon>Eleutherodactylinae</taxon>
        <taxon>Eleutherodactylus</taxon>
        <taxon>Eleutherodactylus</taxon>
    </lineage>
</organism>
<protein>
    <recommendedName>
        <fullName evidence="5">INGR1 protein</fullName>
    </recommendedName>
</protein>
<proteinExistence type="predicted"/>
<comment type="caution">
    <text evidence="3">The sequence shown here is derived from an EMBL/GenBank/DDBJ whole genome shotgun (WGS) entry which is preliminary data.</text>
</comment>
<feature type="compositionally biased region" description="Basic and acidic residues" evidence="1">
    <location>
        <begin position="125"/>
        <end position="136"/>
    </location>
</feature>
<dbReference type="EMBL" id="WNTK01000001">
    <property type="protein sequence ID" value="KAG9493444.1"/>
    <property type="molecule type" value="Genomic_DNA"/>
</dbReference>
<keyword evidence="2" id="KW-1133">Transmembrane helix</keyword>
<dbReference type="Gene3D" id="2.60.40.10">
    <property type="entry name" value="Immunoglobulins"/>
    <property type="match status" value="1"/>
</dbReference>
<dbReference type="InterPro" id="IPR013783">
    <property type="entry name" value="Ig-like_fold"/>
</dbReference>
<evidence type="ECO:0008006" key="5">
    <source>
        <dbReference type="Google" id="ProtNLM"/>
    </source>
</evidence>
<evidence type="ECO:0000256" key="2">
    <source>
        <dbReference type="SAM" id="Phobius"/>
    </source>
</evidence>
<evidence type="ECO:0000313" key="4">
    <source>
        <dbReference type="Proteomes" id="UP000770717"/>
    </source>
</evidence>
<dbReference type="OrthoDB" id="9946382at2759"/>
<feature type="region of interest" description="Disordered" evidence="1">
    <location>
        <begin position="115"/>
        <end position="193"/>
    </location>
</feature>